<organism evidence="2 3">
    <name type="scientific">Shewanella japonica</name>
    <dbReference type="NCBI Taxonomy" id="93973"/>
    <lineage>
        <taxon>Bacteria</taxon>
        <taxon>Pseudomonadati</taxon>
        <taxon>Pseudomonadota</taxon>
        <taxon>Gammaproteobacteria</taxon>
        <taxon>Alteromonadales</taxon>
        <taxon>Shewanellaceae</taxon>
        <taxon>Shewanella</taxon>
    </lineage>
</organism>
<keyword evidence="3" id="KW-1185">Reference proteome</keyword>
<gene>
    <name evidence="2" type="ORF">SJ2017_2395</name>
</gene>
<feature type="signal peptide" evidence="1">
    <location>
        <begin position="1"/>
        <end position="21"/>
    </location>
</feature>
<protein>
    <submittedName>
        <fullName evidence="2">Uncharacterized protein</fullName>
    </submittedName>
</protein>
<reference evidence="2 3" key="1">
    <citation type="submission" date="2017-03" db="EMBL/GenBank/DDBJ databases">
        <title>Genome sequencing of Shewanella japonica KCTC 22435.</title>
        <authorList>
            <person name="Kim K.M."/>
        </authorList>
    </citation>
    <scope>NUCLEOTIDE SEQUENCE [LARGE SCALE GENOMIC DNA]</scope>
    <source>
        <strain evidence="2 3">KCTC 22435</strain>
    </source>
</reference>
<evidence type="ECO:0000313" key="2">
    <source>
        <dbReference type="EMBL" id="ARD22685.1"/>
    </source>
</evidence>
<dbReference type="Proteomes" id="UP000191820">
    <property type="component" value="Chromosome"/>
</dbReference>
<dbReference type="EMBL" id="CP020472">
    <property type="protein sequence ID" value="ARD22685.1"/>
    <property type="molecule type" value="Genomic_DNA"/>
</dbReference>
<evidence type="ECO:0000313" key="3">
    <source>
        <dbReference type="Proteomes" id="UP000191820"/>
    </source>
</evidence>
<accession>A0ABN4YHC1</accession>
<evidence type="ECO:0000256" key="1">
    <source>
        <dbReference type="SAM" id="SignalP"/>
    </source>
</evidence>
<proteinExistence type="predicted"/>
<keyword evidence="1" id="KW-0732">Signal</keyword>
<feature type="chain" id="PRO_5045312290" evidence="1">
    <location>
        <begin position="22"/>
        <end position="147"/>
    </location>
</feature>
<dbReference type="RefSeq" id="WP_055023322.1">
    <property type="nucleotide sequence ID" value="NZ_CANMJJ010000001.1"/>
</dbReference>
<sequence>MLKQKLLALAISSLCISGAYAEVNQEEFTAGLVTASAEGNSPAQYALAQMQNNPADSADILGFALIAADSDMAIVKSVLAAALESGMDPDEILAIALANGIDPSIVSEVIEETQTAAGAFALGAAPTPGALGLGGGSGGGGGTISGN</sequence>
<name>A0ABN4YHC1_9GAMM</name>